<dbReference type="NCBIfam" id="TIGR00114">
    <property type="entry name" value="lumazine-synth"/>
    <property type="match status" value="1"/>
</dbReference>
<evidence type="ECO:0000256" key="4">
    <source>
        <dbReference type="ARBA" id="ARBA00022619"/>
    </source>
</evidence>
<dbReference type="EC" id="2.5.1.78" evidence="3 7"/>
<dbReference type="Gene3D" id="3.40.50.960">
    <property type="entry name" value="Lumazine/riboflavin synthase"/>
    <property type="match status" value="1"/>
</dbReference>
<comment type="catalytic activity">
    <reaction evidence="6 7">
        <text>(2S)-2-hydroxy-3-oxobutyl phosphate + 5-amino-6-(D-ribitylamino)uracil = 6,7-dimethyl-8-(1-D-ribityl)lumazine + phosphate + 2 H2O + H(+)</text>
        <dbReference type="Rhea" id="RHEA:26152"/>
        <dbReference type="ChEBI" id="CHEBI:15377"/>
        <dbReference type="ChEBI" id="CHEBI:15378"/>
        <dbReference type="ChEBI" id="CHEBI:15934"/>
        <dbReference type="ChEBI" id="CHEBI:43474"/>
        <dbReference type="ChEBI" id="CHEBI:58201"/>
        <dbReference type="ChEBI" id="CHEBI:58830"/>
        <dbReference type="EC" id="2.5.1.78"/>
    </reaction>
</comment>
<evidence type="ECO:0000256" key="6">
    <source>
        <dbReference type="ARBA" id="ARBA00048785"/>
    </source>
</evidence>
<dbReference type="PANTHER" id="PTHR21058:SF0">
    <property type="entry name" value="6,7-DIMETHYL-8-RIBITYLLUMAZINE SYNTHASE"/>
    <property type="match status" value="1"/>
</dbReference>
<evidence type="ECO:0000256" key="2">
    <source>
        <dbReference type="ARBA" id="ARBA00007424"/>
    </source>
</evidence>
<accession>A0A1F7UNU6</accession>
<feature type="binding site" evidence="7">
    <location>
        <position position="129"/>
    </location>
    <ligand>
        <name>(2S)-2-hydroxy-3-oxobutyl phosphate</name>
        <dbReference type="ChEBI" id="CHEBI:58830"/>
    </ligand>
</feature>
<dbReference type="AlphaFoldDB" id="A0A1F7UNU6"/>
<comment type="similarity">
    <text evidence="2 7">Belongs to the DMRL synthase family.</text>
</comment>
<dbReference type="InterPro" id="IPR002180">
    <property type="entry name" value="LS/RS"/>
</dbReference>
<evidence type="ECO:0000256" key="3">
    <source>
        <dbReference type="ARBA" id="ARBA00012664"/>
    </source>
</evidence>
<dbReference type="EMBL" id="MGEF01000010">
    <property type="protein sequence ID" value="OGL79378.1"/>
    <property type="molecule type" value="Genomic_DNA"/>
</dbReference>
<sequence>MESNTFVEKLSGKGLKIAIVVARFNQDVTERLLKGAQEALKEAGVAENDIQTHWVPGAFELPVVAARIAEKGGVDAIVCLGAIIKGGTPHHEYLGRAVASGIMRVSLDYKLAVAFGVLTADTYDQAAQRAMAGKHNKGYEAAMSAIEVASLLKSKFQISKSQTNFNL</sequence>
<dbReference type="GO" id="GO:0009231">
    <property type="term" value="P:riboflavin biosynthetic process"/>
    <property type="evidence" value="ECO:0007669"/>
    <property type="project" value="UniProtKB-UniRule"/>
</dbReference>
<dbReference type="STRING" id="1802397.A3J43_01485"/>
<dbReference type="PANTHER" id="PTHR21058">
    <property type="entry name" value="6,7-DIMETHYL-8-RIBITYLLUMAZINE SYNTHASE DMRL SYNTHASE LUMAZINE SYNTHASE"/>
    <property type="match status" value="1"/>
</dbReference>
<feature type="binding site" evidence="7">
    <location>
        <position position="115"/>
    </location>
    <ligand>
        <name>5-amino-6-(D-ribitylamino)uracil</name>
        <dbReference type="ChEBI" id="CHEBI:15934"/>
    </ligand>
</feature>
<comment type="function">
    <text evidence="7">Catalyzes the formation of 6,7-dimethyl-8-ribityllumazine by condensation of 5-amino-6-(D-ribitylamino)uracil with 3,4-dihydroxy-2-butanone 4-phosphate. This is the penultimate step in the biosynthesis of riboflavin.</text>
</comment>
<feature type="binding site" evidence="7">
    <location>
        <begin position="87"/>
        <end position="88"/>
    </location>
    <ligand>
        <name>(2S)-2-hydroxy-3-oxobutyl phosphate</name>
        <dbReference type="ChEBI" id="CHEBI:58830"/>
    </ligand>
</feature>
<organism evidence="8 9">
    <name type="scientific">Candidatus Uhrbacteria bacterium RIFCSPHIGHO2_12_FULL_54_23</name>
    <dbReference type="NCBI Taxonomy" id="1802397"/>
    <lineage>
        <taxon>Bacteria</taxon>
        <taxon>Candidatus Uhriibacteriota</taxon>
    </lineage>
</organism>
<feature type="binding site" evidence="7">
    <location>
        <position position="24"/>
    </location>
    <ligand>
        <name>5-amino-6-(D-ribitylamino)uracil</name>
        <dbReference type="ChEBI" id="CHEBI:15934"/>
    </ligand>
</feature>
<dbReference type="InterPro" id="IPR034964">
    <property type="entry name" value="LS"/>
</dbReference>
<dbReference type="Proteomes" id="UP000176604">
    <property type="component" value="Unassembled WGS sequence"/>
</dbReference>
<evidence type="ECO:0000256" key="7">
    <source>
        <dbReference type="HAMAP-Rule" id="MF_00178"/>
    </source>
</evidence>
<keyword evidence="5 7" id="KW-0808">Transferase</keyword>
<keyword evidence="4 7" id="KW-0686">Riboflavin biosynthesis</keyword>
<dbReference type="SUPFAM" id="SSF52121">
    <property type="entry name" value="Lumazine synthase"/>
    <property type="match status" value="1"/>
</dbReference>
<evidence type="ECO:0000313" key="8">
    <source>
        <dbReference type="EMBL" id="OGL79378.1"/>
    </source>
</evidence>
<protein>
    <recommendedName>
        <fullName evidence="3 7">6,7-dimethyl-8-ribityllumazine synthase</fullName>
        <shortName evidence="7">DMRL synthase</shortName>
        <shortName evidence="7">LS</shortName>
        <shortName evidence="7">Lumazine synthase</shortName>
        <ecNumber evidence="3 7">2.5.1.78</ecNumber>
    </recommendedName>
</protein>
<evidence type="ECO:0000256" key="5">
    <source>
        <dbReference type="ARBA" id="ARBA00022679"/>
    </source>
</evidence>
<name>A0A1F7UNU6_9BACT</name>
<evidence type="ECO:0000313" key="9">
    <source>
        <dbReference type="Proteomes" id="UP000176604"/>
    </source>
</evidence>
<dbReference type="GO" id="GO:0009349">
    <property type="term" value="C:riboflavin synthase complex"/>
    <property type="evidence" value="ECO:0007669"/>
    <property type="project" value="UniProtKB-UniRule"/>
</dbReference>
<dbReference type="CDD" id="cd09209">
    <property type="entry name" value="Lumazine_synthase-I"/>
    <property type="match status" value="1"/>
</dbReference>
<proteinExistence type="inferred from homology"/>
<feature type="active site" description="Proton donor" evidence="7">
    <location>
        <position position="90"/>
    </location>
</feature>
<comment type="caution">
    <text evidence="8">The sequence shown here is derived from an EMBL/GenBank/DDBJ whole genome shotgun (WGS) entry which is preliminary data.</text>
</comment>
<dbReference type="UniPathway" id="UPA00275">
    <property type="reaction ID" value="UER00404"/>
</dbReference>
<feature type="binding site" evidence="7">
    <location>
        <begin position="82"/>
        <end position="84"/>
    </location>
    <ligand>
        <name>5-amino-6-(D-ribitylamino)uracil</name>
        <dbReference type="ChEBI" id="CHEBI:15934"/>
    </ligand>
</feature>
<dbReference type="InterPro" id="IPR036467">
    <property type="entry name" value="LS/RS_sf"/>
</dbReference>
<evidence type="ECO:0000256" key="1">
    <source>
        <dbReference type="ARBA" id="ARBA00004917"/>
    </source>
</evidence>
<comment type="pathway">
    <text evidence="1 7">Cofactor biosynthesis; riboflavin biosynthesis; riboflavin from 2-hydroxy-3-oxobutyl phosphate and 5-amino-6-(D-ribitylamino)uracil: step 1/2.</text>
</comment>
<dbReference type="HAMAP" id="MF_00178">
    <property type="entry name" value="Lumazine_synth"/>
    <property type="match status" value="1"/>
</dbReference>
<gene>
    <name evidence="7" type="primary">ribH</name>
    <name evidence="8" type="ORF">A3J43_01485</name>
</gene>
<dbReference type="GO" id="GO:0000906">
    <property type="term" value="F:6,7-dimethyl-8-ribityllumazine synthase activity"/>
    <property type="evidence" value="ECO:0007669"/>
    <property type="project" value="UniProtKB-UniRule"/>
</dbReference>
<dbReference type="Pfam" id="PF00885">
    <property type="entry name" value="DMRL_synthase"/>
    <property type="match status" value="1"/>
</dbReference>
<reference evidence="8 9" key="1">
    <citation type="journal article" date="2016" name="Nat. Commun.">
        <title>Thousands of microbial genomes shed light on interconnected biogeochemical processes in an aquifer system.</title>
        <authorList>
            <person name="Anantharaman K."/>
            <person name="Brown C.T."/>
            <person name="Hug L.A."/>
            <person name="Sharon I."/>
            <person name="Castelle C.J."/>
            <person name="Probst A.J."/>
            <person name="Thomas B.C."/>
            <person name="Singh A."/>
            <person name="Wilkins M.J."/>
            <person name="Karaoz U."/>
            <person name="Brodie E.L."/>
            <person name="Williams K.H."/>
            <person name="Hubbard S.S."/>
            <person name="Banfield J.F."/>
        </authorList>
    </citation>
    <scope>NUCLEOTIDE SEQUENCE [LARGE SCALE GENOMIC DNA]</scope>
</reference>
<feature type="binding site" evidence="7">
    <location>
        <begin position="58"/>
        <end position="60"/>
    </location>
    <ligand>
        <name>5-amino-6-(D-ribitylamino)uracil</name>
        <dbReference type="ChEBI" id="CHEBI:15934"/>
    </ligand>
</feature>